<dbReference type="Proteomes" id="UP000606974">
    <property type="component" value="Unassembled WGS sequence"/>
</dbReference>
<dbReference type="PANTHER" id="PTHR35186">
    <property type="entry name" value="ANK_REP_REGION DOMAIN-CONTAINING PROTEIN"/>
    <property type="match status" value="1"/>
</dbReference>
<evidence type="ECO:0000313" key="4">
    <source>
        <dbReference type="Proteomes" id="UP000606974"/>
    </source>
</evidence>
<proteinExistence type="predicted"/>
<dbReference type="InterPro" id="IPR056002">
    <property type="entry name" value="DUF7580"/>
</dbReference>
<keyword evidence="4" id="KW-1185">Reference proteome</keyword>
<evidence type="ECO:0000259" key="2">
    <source>
        <dbReference type="Pfam" id="PF24476"/>
    </source>
</evidence>
<feature type="compositionally biased region" description="Low complexity" evidence="1">
    <location>
        <begin position="305"/>
        <end position="316"/>
    </location>
</feature>
<evidence type="ECO:0000313" key="3">
    <source>
        <dbReference type="EMBL" id="KAF7505309.1"/>
    </source>
</evidence>
<reference evidence="3" key="1">
    <citation type="submission" date="2020-02" db="EMBL/GenBank/DDBJ databases">
        <authorList>
            <person name="Palmer J.M."/>
        </authorList>
    </citation>
    <scope>NUCLEOTIDE SEQUENCE</scope>
    <source>
        <strain evidence="3">EPUS1.4</strain>
        <tissue evidence="3">Thallus</tissue>
    </source>
</reference>
<dbReference type="Pfam" id="PF24476">
    <property type="entry name" value="DUF7580"/>
    <property type="match status" value="1"/>
</dbReference>
<feature type="region of interest" description="Disordered" evidence="1">
    <location>
        <begin position="296"/>
        <end position="316"/>
    </location>
</feature>
<evidence type="ECO:0000256" key="1">
    <source>
        <dbReference type="SAM" id="MobiDB-lite"/>
    </source>
</evidence>
<protein>
    <recommendedName>
        <fullName evidence="2">DUF7580 domain-containing protein</fullName>
    </recommendedName>
</protein>
<sequence>MAELAGLALGGLPIVLWSLEKYHDPVRSCWRYDETLSSLRDNIFIQQEQLFKTMKNIGLHEPSLEDLEEYLRIQHPNKCTEYISIVGHMGDIIKKLMEKLDIDIKGKPQWTNDPPDRAAWEWRKVKRAFGTKERKSLISDLQYWNDALKNCFEKQEVPLDDTDPIVQKIQSTFNPKRCELLRENAQAIHRALRSAWTCGCIPPHRGSIELDWHSDEPMMPFAPPTFSVAFSFTKAQHCQHNPSEEFWQNVQVEVEELKPPSTADAIAAPANPVQAGNNTFRGRSSKILRFSHLFRPSPATSTSRTPQPAAPTGTPPVSLAPSSIHCLCGVIQKAHLGTFAPGFLHDPDPSRTRRVIITNHPKRISSSAKSLPLKTFLSSQPLPSHLALSRKQRFGIAAAMAWAVLHLGGSPWLSDTWNRDDVHLFLESNSTGRELLAHNPCVSGLFSSKSASSVPASSTAPTSFQGAQIRNKAIFALGIFLIELCLPCSFEQLREQHTGNTQAAAISDYEIALAKIDNVYLDAGYSYGYAVQRCLRLEFPGRDIEKNFDFRQFRQSFYTHVVAPIQAYYTRLPGLPQAV</sequence>
<feature type="domain" description="DUF7580" evidence="2">
    <location>
        <begin position="180"/>
        <end position="568"/>
    </location>
</feature>
<dbReference type="PANTHER" id="PTHR35186:SF4">
    <property type="entry name" value="PRION-INHIBITION AND PROPAGATION HELO DOMAIN-CONTAINING PROTEIN"/>
    <property type="match status" value="1"/>
</dbReference>
<gene>
    <name evidence="3" type="ORF">GJ744_001012</name>
</gene>
<name>A0A8H7AD58_9EURO</name>
<organism evidence="3 4">
    <name type="scientific">Endocarpon pusillum</name>
    <dbReference type="NCBI Taxonomy" id="364733"/>
    <lineage>
        <taxon>Eukaryota</taxon>
        <taxon>Fungi</taxon>
        <taxon>Dikarya</taxon>
        <taxon>Ascomycota</taxon>
        <taxon>Pezizomycotina</taxon>
        <taxon>Eurotiomycetes</taxon>
        <taxon>Chaetothyriomycetidae</taxon>
        <taxon>Verrucariales</taxon>
        <taxon>Verrucariaceae</taxon>
        <taxon>Endocarpon</taxon>
    </lineage>
</organism>
<dbReference type="AlphaFoldDB" id="A0A8H7AD58"/>
<dbReference type="OrthoDB" id="3565018at2759"/>
<comment type="caution">
    <text evidence="3">The sequence shown here is derived from an EMBL/GenBank/DDBJ whole genome shotgun (WGS) entry which is preliminary data.</text>
</comment>
<accession>A0A8H7AD58</accession>
<dbReference type="EMBL" id="JAACFV010000112">
    <property type="protein sequence ID" value="KAF7505309.1"/>
    <property type="molecule type" value="Genomic_DNA"/>
</dbReference>